<dbReference type="AlphaFoldDB" id="A0A087A9L0"/>
<reference evidence="2 3" key="1">
    <citation type="submission" date="2014-03" db="EMBL/GenBank/DDBJ databases">
        <title>Genomics of Bifidobacteria.</title>
        <authorList>
            <person name="Ventura M."/>
            <person name="Milani C."/>
            <person name="Lugli G.A."/>
        </authorList>
    </citation>
    <scope>NUCLEOTIDE SEQUENCE [LARGE SCALE GENOMIC DNA]</scope>
    <source>
        <strain evidence="2 3">DSM 23973</strain>
    </source>
</reference>
<gene>
    <name evidence="2" type="ORF">BCAL_0718</name>
</gene>
<feature type="transmembrane region" description="Helical" evidence="1">
    <location>
        <begin position="12"/>
        <end position="33"/>
    </location>
</feature>
<dbReference type="STRING" id="1437609.BCAL_0718"/>
<evidence type="ECO:0000313" key="2">
    <source>
        <dbReference type="EMBL" id="KFI55460.1"/>
    </source>
</evidence>
<organism evidence="2 3">
    <name type="scientific">Bifidobacterium callitrichos DSM 23973</name>
    <dbReference type="NCBI Taxonomy" id="1437609"/>
    <lineage>
        <taxon>Bacteria</taxon>
        <taxon>Bacillati</taxon>
        <taxon>Actinomycetota</taxon>
        <taxon>Actinomycetes</taxon>
        <taxon>Bifidobacteriales</taxon>
        <taxon>Bifidobacteriaceae</taxon>
        <taxon>Bifidobacterium</taxon>
    </lineage>
</organism>
<dbReference type="EMBL" id="JGYS01000005">
    <property type="protein sequence ID" value="KFI55460.1"/>
    <property type="molecule type" value="Genomic_DNA"/>
</dbReference>
<dbReference type="Proteomes" id="UP000029072">
    <property type="component" value="Unassembled WGS sequence"/>
</dbReference>
<evidence type="ECO:0000313" key="3">
    <source>
        <dbReference type="Proteomes" id="UP000029072"/>
    </source>
</evidence>
<evidence type="ECO:0000256" key="1">
    <source>
        <dbReference type="SAM" id="Phobius"/>
    </source>
</evidence>
<proteinExistence type="predicted"/>
<keyword evidence="1" id="KW-0812">Transmembrane</keyword>
<keyword evidence="1" id="KW-0472">Membrane</keyword>
<keyword evidence="1" id="KW-1133">Transmembrane helix</keyword>
<comment type="caution">
    <text evidence="2">The sequence shown here is derived from an EMBL/GenBank/DDBJ whole genome shotgun (WGS) entry which is preliminary data.</text>
</comment>
<sequence>MMFWFCWCADNTVIALGVITIFLVLGVAAYKAFF</sequence>
<protein>
    <submittedName>
        <fullName evidence="2">Uncharacterized protein</fullName>
    </submittedName>
</protein>
<name>A0A087A9L0_9BIFI</name>
<accession>A0A087A9L0</accession>